<dbReference type="SUPFAM" id="SSF46894">
    <property type="entry name" value="C-terminal effector domain of the bipartite response regulators"/>
    <property type="match status" value="1"/>
</dbReference>
<gene>
    <name evidence="10" type="ORF">BBD42_19825</name>
</gene>
<evidence type="ECO:0000259" key="8">
    <source>
        <dbReference type="PROSITE" id="PS50110"/>
    </source>
</evidence>
<dbReference type="InterPro" id="IPR011006">
    <property type="entry name" value="CheY-like_superfamily"/>
</dbReference>
<reference evidence="10" key="1">
    <citation type="submission" date="2016-08" db="EMBL/GenBank/DDBJ databases">
        <title>Complete Genome Seqeunce of Paenibacillus sp. BIHB 4019 from tea rhizoplane.</title>
        <authorList>
            <person name="Thakur R."/>
            <person name="Swarnkar M.K."/>
            <person name="Gulati A."/>
        </authorList>
    </citation>
    <scope>NUCLEOTIDE SEQUENCE [LARGE SCALE GENOMIC DNA]</scope>
    <source>
        <strain evidence="10">BIHB4019</strain>
    </source>
</reference>
<dbReference type="Pfam" id="PF00486">
    <property type="entry name" value="Trans_reg_C"/>
    <property type="match status" value="1"/>
</dbReference>
<dbReference type="GO" id="GO:0005829">
    <property type="term" value="C:cytosol"/>
    <property type="evidence" value="ECO:0007669"/>
    <property type="project" value="TreeGrafter"/>
</dbReference>
<dbReference type="PROSITE" id="PS51755">
    <property type="entry name" value="OMPR_PHOB"/>
    <property type="match status" value="1"/>
</dbReference>
<keyword evidence="1 6" id="KW-0597">Phosphoprotein</keyword>
<dbReference type="GO" id="GO:0032993">
    <property type="term" value="C:protein-DNA complex"/>
    <property type="evidence" value="ECO:0007669"/>
    <property type="project" value="TreeGrafter"/>
</dbReference>
<feature type="domain" description="Response regulatory" evidence="8">
    <location>
        <begin position="5"/>
        <end position="120"/>
    </location>
</feature>
<dbReference type="AlphaFoldDB" id="A0A1B2DL73"/>
<dbReference type="Gene3D" id="1.10.10.10">
    <property type="entry name" value="Winged helix-like DNA-binding domain superfamily/Winged helix DNA-binding domain"/>
    <property type="match status" value="1"/>
</dbReference>
<organism evidence="10">
    <name type="scientific">Paenibacillus sp. BIHB 4019</name>
    <dbReference type="NCBI Taxonomy" id="1870819"/>
    <lineage>
        <taxon>Bacteria</taxon>
        <taxon>Bacillati</taxon>
        <taxon>Bacillota</taxon>
        <taxon>Bacilli</taxon>
        <taxon>Bacillales</taxon>
        <taxon>Paenibacillaceae</taxon>
        <taxon>Paenibacillus</taxon>
    </lineage>
</organism>
<evidence type="ECO:0000256" key="3">
    <source>
        <dbReference type="ARBA" id="ARBA00023015"/>
    </source>
</evidence>
<dbReference type="CDD" id="cd00383">
    <property type="entry name" value="trans_reg_C"/>
    <property type="match status" value="1"/>
</dbReference>
<dbReference type="InterPro" id="IPR001867">
    <property type="entry name" value="OmpR/PhoB-type_DNA-bd"/>
</dbReference>
<evidence type="ECO:0000256" key="5">
    <source>
        <dbReference type="ARBA" id="ARBA00023163"/>
    </source>
</evidence>
<evidence type="ECO:0000256" key="7">
    <source>
        <dbReference type="PROSITE-ProRule" id="PRU01091"/>
    </source>
</evidence>
<keyword evidence="5" id="KW-0804">Transcription</keyword>
<dbReference type="InterPro" id="IPR016032">
    <property type="entry name" value="Sig_transdc_resp-reg_C-effctor"/>
</dbReference>
<dbReference type="CDD" id="cd17624">
    <property type="entry name" value="REC_OmpR_PmrA-like"/>
    <property type="match status" value="1"/>
</dbReference>
<dbReference type="SUPFAM" id="SSF52172">
    <property type="entry name" value="CheY-like"/>
    <property type="match status" value="1"/>
</dbReference>
<dbReference type="InterPro" id="IPR039420">
    <property type="entry name" value="WalR-like"/>
</dbReference>
<feature type="domain" description="OmpR/PhoB-type" evidence="9">
    <location>
        <begin position="129"/>
        <end position="227"/>
    </location>
</feature>
<accession>A0A1B2DL73</accession>
<dbReference type="Gene3D" id="3.40.50.2300">
    <property type="match status" value="1"/>
</dbReference>
<keyword evidence="3" id="KW-0805">Transcription regulation</keyword>
<dbReference type="InterPro" id="IPR001789">
    <property type="entry name" value="Sig_transdc_resp-reg_receiver"/>
</dbReference>
<name>A0A1B2DL73_9BACL</name>
<proteinExistence type="predicted"/>
<evidence type="ECO:0000256" key="1">
    <source>
        <dbReference type="ARBA" id="ARBA00022553"/>
    </source>
</evidence>
<dbReference type="PANTHER" id="PTHR48111">
    <property type="entry name" value="REGULATOR OF RPOS"/>
    <property type="match status" value="1"/>
</dbReference>
<dbReference type="Gene3D" id="6.10.250.690">
    <property type="match status" value="1"/>
</dbReference>
<evidence type="ECO:0000259" key="9">
    <source>
        <dbReference type="PROSITE" id="PS51755"/>
    </source>
</evidence>
<dbReference type="SMART" id="SM00448">
    <property type="entry name" value="REC"/>
    <property type="match status" value="1"/>
</dbReference>
<dbReference type="GO" id="GO:0006355">
    <property type="term" value="P:regulation of DNA-templated transcription"/>
    <property type="evidence" value="ECO:0007669"/>
    <property type="project" value="InterPro"/>
</dbReference>
<keyword evidence="2" id="KW-0902">Two-component regulatory system</keyword>
<dbReference type="PANTHER" id="PTHR48111:SF22">
    <property type="entry name" value="REGULATOR OF RPOS"/>
    <property type="match status" value="1"/>
</dbReference>
<evidence type="ECO:0000256" key="2">
    <source>
        <dbReference type="ARBA" id="ARBA00023012"/>
    </source>
</evidence>
<sequence length="227" mass="25761">MLQGHILLAEDDERLGGLIVQMLEKSGYHQVDWVQDGEDAYEYAIAAHYEVIVLDWMMPGMTGVEVCSKLREQGYSGAILMLTARDSLHDRIEGLDSGSDDYLVKPFELFELLARLRALGRRNFAPLVEEVIQISEMTLNRSTQAMKQGEQEAALSPREFQLLDLLLRNKGSVLPRELILERIWGFETDVAMKTVDATIKLLRKKLEPFGNADKIQSIRGVGYKFDD</sequence>
<dbReference type="Pfam" id="PF00072">
    <property type="entry name" value="Response_reg"/>
    <property type="match status" value="1"/>
</dbReference>
<dbReference type="EMBL" id="CP016808">
    <property type="protein sequence ID" value="ANY68470.1"/>
    <property type="molecule type" value="Genomic_DNA"/>
</dbReference>
<evidence type="ECO:0000256" key="4">
    <source>
        <dbReference type="ARBA" id="ARBA00023125"/>
    </source>
</evidence>
<feature type="modified residue" description="4-aspartylphosphate" evidence="6">
    <location>
        <position position="55"/>
    </location>
</feature>
<dbReference type="SMART" id="SM00862">
    <property type="entry name" value="Trans_reg_C"/>
    <property type="match status" value="1"/>
</dbReference>
<evidence type="ECO:0000313" key="10">
    <source>
        <dbReference type="EMBL" id="ANY68470.1"/>
    </source>
</evidence>
<dbReference type="PROSITE" id="PS50110">
    <property type="entry name" value="RESPONSE_REGULATORY"/>
    <property type="match status" value="1"/>
</dbReference>
<dbReference type="RefSeq" id="WP_099521707.1">
    <property type="nucleotide sequence ID" value="NZ_CP016808.1"/>
</dbReference>
<keyword evidence="4 7" id="KW-0238">DNA-binding</keyword>
<protein>
    <submittedName>
        <fullName evidence="10">DNA-binding response regulator</fullName>
    </submittedName>
</protein>
<dbReference type="GO" id="GO:0000156">
    <property type="term" value="F:phosphorelay response regulator activity"/>
    <property type="evidence" value="ECO:0007669"/>
    <property type="project" value="TreeGrafter"/>
</dbReference>
<dbReference type="InterPro" id="IPR036388">
    <property type="entry name" value="WH-like_DNA-bd_sf"/>
</dbReference>
<evidence type="ECO:0000256" key="6">
    <source>
        <dbReference type="PROSITE-ProRule" id="PRU00169"/>
    </source>
</evidence>
<feature type="DNA-binding region" description="OmpR/PhoB-type" evidence="7">
    <location>
        <begin position="129"/>
        <end position="227"/>
    </location>
</feature>
<dbReference type="GO" id="GO:0000976">
    <property type="term" value="F:transcription cis-regulatory region binding"/>
    <property type="evidence" value="ECO:0007669"/>
    <property type="project" value="TreeGrafter"/>
</dbReference>